<dbReference type="PANTHER" id="PTHR10091">
    <property type="entry name" value="ALDOSE-1-EPIMERASE"/>
    <property type="match status" value="1"/>
</dbReference>
<comment type="caution">
    <text evidence="2">The sequence shown here is derived from an EMBL/GenBank/DDBJ whole genome shotgun (WGS) entry which is preliminary data.</text>
</comment>
<dbReference type="Proteomes" id="UP000823388">
    <property type="component" value="Chromosome 7N"/>
</dbReference>
<evidence type="ECO:0000313" key="3">
    <source>
        <dbReference type="Proteomes" id="UP000823388"/>
    </source>
</evidence>
<evidence type="ECO:0008006" key="4">
    <source>
        <dbReference type="Google" id="ProtNLM"/>
    </source>
</evidence>
<gene>
    <name evidence="2" type="ORF">PVAP13_7NG179917</name>
</gene>
<dbReference type="EMBL" id="CM029050">
    <property type="protein sequence ID" value="KAG2566644.1"/>
    <property type="molecule type" value="Genomic_DNA"/>
</dbReference>
<evidence type="ECO:0000256" key="1">
    <source>
        <dbReference type="SAM" id="SignalP"/>
    </source>
</evidence>
<accession>A0A8T0Q8J8</accession>
<dbReference type="GO" id="GO:0030246">
    <property type="term" value="F:carbohydrate binding"/>
    <property type="evidence" value="ECO:0007669"/>
    <property type="project" value="InterPro"/>
</dbReference>
<proteinExistence type="predicted"/>
<dbReference type="GO" id="GO:0006006">
    <property type="term" value="P:glucose metabolic process"/>
    <property type="evidence" value="ECO:0007669"/>
    <property type="project" value="TreeGrafter"/>
</dbReference>
<keyword evidence="3" id="KW-1185">Reference proteome</keyword>
<name>A0A8T0Q8J8_PANVG</name>
<dbReference type="PANTHER" id="PTHR10091:SF28">
    <property type="entry name" value="ALDOSE 1-EPIMERASE"/>
    <property type="match status" value="1"/>
</dbReference>
<sequence>MARASLLLPVALLLCLALAGSAGAARKMVGVYELKNKKGDFSIKVTNWGATLMSVIVPDSKGMGTWLMSSLLLGYDTIAEYVNGSSYFGALVAKGRFVLDGKAYHLYINDGKNALHGGHRGFSKVIWTVKEYVPYCDSPYITFYYHSFDGEQVFLYWLKDEKGKAGKVYQKHDALCLETQAFPDAVNHPNFPSEIVRPGGVYRHHMLFKFSS</sequence>
<dbReference type="GO" id="GO:0033499">
    <property type="term" value="P:galactose catabolic process via UDP-galactose, Leloir pathway"/>
    <property type="evidence" value="ECO:0007669"/>
    <property type="project" value="TreeGrafter"/>
</dbReference>
<reference evidence="2" key="1">
    <citation type="submission" date="2020-05" db="EMBL/GenBank/DDBJ databases">
        <title>WGS assembly of Panicum virgatum.</title>
        <authorList>
            <person name="Lovell J.T."/>
            <person name="Jenkins J."/>
            <person name="Shu S."/>
            <person name="Juenger T.E."/>
            <person name="Schmutz J."/>
        </authorList>
    </citation>
    <scope>NUCLEOTIDE SEQUENCE</scope>
    <source>
        <strain evidence="2">AP13</strain>
    </source>
</reference>
<keyword evidence="1" id="KW-0732">Signal</keyword>
<dbReference type="InterPro" id="IPR011013">
    <property type="entry name" value="Gal_mutarotase_sf_dom"/>
</dbReference>
<dbReference type="SUPFAM" id="SSF74650">
    <property type="entry name" value="Galactose mutarotase-like"/>
    <property type="match status" value="2"/>
</dbReference>
<feature type="chain" id="PRO_5035929928" description="Aldose 1-epimerase" evidence="1">
    <location>
        <begin position="25"/>
        <end position="212"/>
    </location>
</feature>
<dbReference type="AlphaFoldDB" id="A0A8T0Q8J8"/>
<dbReference type="GO" id="GO:0004034">
    <property type="term" value="F:aldose 1-epimerase activity"/>
    <property type="evidence" value="ECO:0007669"/>
    <property type="project" value="TreeGrafter"/>
</dbReference>
<feature type="signal peptide" evidence="1">
    <location>
        <begin position="1"/>
        <end position="24"/>
    </location>
</feature>
<organism evidence="2 3">
    <name type="scientific">Panicum virgatum</name>
    <name type="common">Blackwell switchgrass</name>
    <dbReference type="NCBI Taxonomy" id="38727"/>
    <lineage>
        <taxon>Eukaryota</taxon>
        <taxon>Viridiplantae</taxon>
        <taxon>Streptophyta</taxon>
        <taxon>Embryophyta</taxon>
        <taxon>Tracheophyta</taxon>
        <taxon>Spermatophyta</taxon>
        <taxon>Magnoliopsida</taxon>
        <taxon>Liliopsida</taxon>
        <taxon>Poales</taxon>
        <taxon>Poaceae</taxon>
        <taxon>PACMAD clade</taxon>
        <taxon>Panicoideae</taxon>
        <taxon>Panicodae</taxon>
        <taxon>Paniceae</taxon>
        <taxon>Panicinae</taxon>
        <taxon>Panicum</taxon>
        <taxon>Panicum sect. Hiantes</taxon>
    </lineage>
</organism>
<dbReference type="InterPro" id="IPR014718">
    <property type="entry name" value="GH-type_carb-bd"/>
</dbReference>
<dbReference type="Pfam" id="PF01263">
    <property type="entry name" value="Aldose_epim"/>
    <property type="match status" value="2"/>
</dbReference>
<dbReference type="InterPro" id="IPR008183">
    <property type="entry name" value="Aldose_1/G6P_1-epimerase"/>
</dbReference>
<evidence type="ECO:0000313" key="2">
    <source>
        <dbReference type="EMBL" id="KAG2566644.1"/>
    </source>
</evidence>
<protein>
    <recommendedName>
        <fullName evidence="4">Aldose 1-epimerase</fullName>
    </recommendedName>
</protein>
<dbReference type="Gene3D" id="2.70.98.10">
    <property type="match status" value="2"/>
</dbReference>